<organism evidence="2 3">
    <name type="scientific">Labilibaculum manganireducens</name>
    <dbReference type="NCBI Taxonomy" id="1940525"/>
    <lineage>
        <taxon>Bacteria</taxon>
        <taxon>Pseudomonadati</taxon>
        <taxon>Bacteroidota</taxon>
        <taxon>Bacteroidia</taxon>
        <taxon>Marinilabiliales</taxon>
        <taxon>Marinifilaceae</taxon>
        <taxon>Labilibaculum</taxon>
    </lineage>
</organism>
<accession>A0A2N3HSZ5</accession>
<feature type="signal peptide" evidence="1">
    <location>
        <begin position="1"/>
        <end position="20"/>
    </location>
</feature>
<evidence type="ECO:0000313" key="3">
    <source>
        <dbReference type="Proteomes" id="UP000233618"/>
    </source>
</evidence>
<dbReference type="SUPFAM" id="SSF56925">
    <property type="entry name" value="OMPA-like"/>
    <property type="match status" value="1"/>
</dbReference>
<evidence type="ECO:0000256" key="1">
    <source>
        <dbReference type="SAM" id="SignalP"/>
    </source>
</evidence>
<dbReference type="EMBL" id="MVDE01000048">
    <property type="protein sequence ID" value="PKQ61180.1"/>
    <property type="molecule type" value="Genomic_DNA"/>
</dbReference>
<keyword evidence="3" id="KW-1185">Reference proteome</keyword>
<keyword evidence="1" id="KW-0732">Signal</keyword>
<gene>
    <name evidence="2" type="ORF">BZG01_19720</name>
</gene>
<dbReference type="InterPro" id="IPR011250">
    <property type="entry name" value="OMP/PagP_B-barrel"/>
</dbReference>
<dbReference type="RefSeq" id="WP_143470961.1">
    <property type="nucleotide sequence ID" value="NZ_MVDE01000048.1"/>
</dbReference>
<feature type="chain" id="PRO_5014690964" description="Outer membrane protein beta-barrel domain-containing protein" evidence="1">
    <location>
        <begin position="21"/>
        <end position="204"/>
    </location>
</feature>
<protein>
    <recommendedName>
        <fullName evidence="4">Outer membrane protein beta-barrel domain-containing protein</fullName>
    </recommendedName>
</protein>
<name>A0A2N3HSZ5_9BACT</name>
<evidence type="ECO:0000313" key="2">
    <source>
        <dbReference type="EMBL" id="PKQ61180.1"/>
    </source>
</evidence>
<evidence type="ECO:0008006" key="4">
    <source>
        <dbReference type="Google" id="ProtNLM"/>
    </source>
</evidence>
<dbReference type="Proteomes" id="UP000233618">
    <property type="component" value="Unassembled WGS sequence"/>
</dbReference>
<dbReference type="AlphaFoldDB" id="A0A2N3HSZ5"/>
<reference evidence="2 3" key="1">
    <citation type="journal article" date="2017" name="Front. Microbiol.">
        <title>Labilibaculum manganireducens gen. nov., sp. nov. and Labilibaculum filiforme sp. nov., Novel Bacteroidetes Isolated from Subsurface Sediments of the Baltic Sea.</title>
        <authorList>
            <person name="Vandieken V."/>
            <person name="Marshall I.P."/>
            <person name="Niemann H."/>
            <person name="Engelen B."/>
            <person name="Cypionka H."/>
        </authorList>
    </citation>
    <scope>NUCLEOTIDE SEQUENCE [LARGE SCALE GENOMIC DNA]</scope>
    <source>
        <strain evidence="2 3">59.10-2M</strain>
    </source>
</reference>
<sequence length="204" mass="23404">MKTKLFLLSVIVLLANQSFAQYTYEKPVEKYSSDIDHISKFEVGFHYGPAWTSGDVKEFSKSGSAFSLNLGSYDGMVYWGTEFTVTFWRDYYDIGYADEINFKETNFLWLMNAKLFLGEGKVKPYIGLGTDLITIALGIIDPEDEDDCDYSYCNDNHYRDYNAWLVPSFGVRWEMGPDISGNIGFSANLSRNYDFIRLQLGIVF</sequence>
<comment type="caution">
    <text evidence="2">The sequence shown here is derived from an EMBL/GenBank/DDBJ whole genome shotgun (WGS) entry which is preliminary data.</text>
</comment>
<proteinExistence type="predicted"/>